<evidence type="ECO:0000313" key="2">
    <source>
        <dbReference type="Proteomes" id="UP001628156"/>
    </source>
</evidence>
<gene>
    <name evidence="1" type="ORF">ENUP19_0011G0038</name>
</gene>
<name>A0ABQ0D850_9EUKA</name>
<proteinExistence type="predicted"/>
<evidence type="ECO:0000313" key="1">
    <source>
        <dbReference type="EMBL" id="GAB1219038.1"/>
    </source>
</evidence>
<organism evidence="1 2">
    <name type="scientific">Entamoeba nuttalli</name>
    <dbReference type="NCBI Taxonomy" id="412467"/>
    <lineage>
        <taxon>Eukaryota</taxon>
        <taxon>Amoebozoa</taxon>
        <taxon>Evosea</taxon>
        <taxon>Archamoebae</taxon>
        <taxon>Mastigamoebida</taxon>
        <taxon>Entamoebidae</taxon>
        <taxon>Entamoeba</taxon>
    </lineage>
</organism>
<accession>A0ABQ0D850</accession>
<dbReference type="EMBL" id="BAAFRS010000011">
    <property type="protein sequence ID" value="GAB1219038.1"/>
    <property type="molecule type" value="Genomic_DNA"/>
</dbReference>
<reference evidence="1 2" key="1">
    <citation type="journal article" date="2019" name="PLoS Negl. Trop. Dis.">
        <title>Whole genome sequencing of Entamoeba nuttalli reveals mammalian host-related molecular signatures and a novel octapeptide-repeat surface protein.</title>
        <authorList>
            <person name="Tanaka M."/>
            <person name="Makiuchi T."/>
            <person name="Komiyama T."/>
            <person name="Shiina T."/>
            <person name="Osaki K."/>
            <person name="Tachibana H."/>
        </authorList>
    </citation>
    <scope>NUCLEOTIDE SEQUENCE [LARGE SCALE GENOMIC DNA]</scope>
    <source>
        <strain evidence="1 2">P19-061405</strain>
    </source>
</reference>
<dbReference type="Proteomes" id="UP001628156">
    <property type="component" value="Unassembled WGS sequence"/>
</dbReference>
<keyword evidence="2" id="KW-1185">Reference proteome</keyword>
<sequence>MFFATKPQKDNIKSYVLNLQQYYCGIELTESSQSKNQSMEVKIKLNSSLKQNVIYSYTDLVRNVSFKFHLTVLDHPDFFIDPENDSNLMCTREISLEDITANNISIDYFDGRVLDIPLSQLTSDHYIFPSLGLLKQQNSEERGDFIVKLNIPNSNVSEALIQFLKDNDFPYDWIASVPIPIQDNIENENLHLLTLQNLLLEKKKFLENKEQLLLQIQGSPTIN</sequence>
<comment type="caution">
    <text evidence="1">The sequence shown here is derived from an EMBL/GenBank/DDBJ whole genome shotgun (WGS) entry which is preliminary data.</text>
</comment>
<protein>
    <submittedName>
        <fullName evidence="1">Uncharacterized protein</fullName>
    </submittedName>
</protein>